<organism evidence="1 2">
    <name type="scientific">Patulibacter medicamentivorans</name>
    <dbReference type="NCBI Taxonomy" id="1097667"/>
    <lineage>
        <taxon>Bacteria</taxon>
        <taxon>Bacillati</taxon>
        <taxon>Actinomycetota</taxon>
        <taxon>Thermoleophilia</taxon>
        <taxon>Solirubrobacterales</taxon>
        <taxon>Patulibacteraceae</taxon>
        <taxon>Patulibacter</taxon>
    </lineage>
</organism>
<reference evidence="1 2" key="1">
    <citation type="journal article" date="2013" name="Biodegradation">
        <title>Quantitative proteomic analysis of ibuprofen-degrading Patulibacter sp. strain I11.</title>
        <authorList>
            <person name="Almeida B."/>
            <person name="Kjeldal H."/>
            <person name="Lolas I."/>
            <person name="Knudsen A.D."/>
            <person name="Carvalho G."/>
            <person name="Nielsen K.L."/>
            <person name="Barreto Crespo M.T."/>
            <person name="Stensballe A."/>
            <person name="Nielsen J.L."/>
        </authorList>
    </citation>
    <scope>NUCLEOTIDE SEQUENCE [LARGE SCALE GENOMIC DNA]</scope>
    <source>
        <strain evidence="1 2">I11</strain>
    </source>
</reference>
<dbReference type="OrthoDB" id="9928663at2"/>
<proteinExistence type="predicted"/>
<evidence type="ECO:0000313" key="1">
    <source>
        <dbReference type="EMBL" id="EHN10334.1"/>
    </source>
</evidence>
<dbReference type="EMBL" id="AGUD01000226">
    <property type="protein sequence ID" value="EHN10334.1"/>
    <property type="molecule type" value="Genomic_DNA"/>
</dbReference>
<sequence length="79" mass="8593">MSTDQVERAVLLRLLDCLPIHLTIEEVVREVADASDEFGPRDEATNAIGALVRAGLAYRHGAFVVPSRAATRFATITEV</sequence>
<dbReference type="RefSeq" id="WP_007576305.1">
    <property type="nucleotide sequence ID" value="NZ_AGUD01000226.1"/>
</dbReference>
<dbReference type="AlphaFoldDB" id="H0E7J9"/>
<protein>
    <submittedName>
        <fullName evidence="1">Uncharacterized protein</fullName>
    </submittedName>
</protein>
<gene>
    <name evidence="1" type="ORF">PAI11_28010</name>
</gene>
<dbReference type="Proteomes" id="UP000005143">
    <property type="component" value="Unassembled WGS sequence"/>
</dbReference>
<name>H0E7J9_9ACTN</name>
<comment type="caution">
    <text evidence="1">The sequence shown here is derived from an EMBL/GenBank/DDBJ whole genome shotgun (WGS) entry which is preliminary data.</text>
</comment>
<evidence type="ECO:0000313" key="2">
    <source>
        <dbReference type="Proteomes" id="UP000005143"/>
    </source>
</evidence>
<keyword evidence="2" id="KW-1185">Reference proteome</keyword>
<accession>H0E7J9</accession>